<accession>A0A9P7L5D3</accession>
<evidence type="ECO:0000313" key="2">
    <source>
        <dbReference type="EMBL" id="KAG5771360.1"/>
    </source>
</evidence>
<proteinExistence type="predicted"/>
<organism evidence="2 3">
    <name type="scientific">Fusarium xylarioides</name>
    <dbReference type="NCBI Taxonomy" id="221167"/>
    <lineage>
        <taxon>Eukaryota</taxon>
        <taxon>Fungi</taxon>
        <taxon>Dikarya</taxon>
        <taxon>Ascomycota</taxon>
        <taxon>Pezizomycotina</taxon>
        <taxon>Sordariomycetes</taxon>
        <taxon>Hypocreomycetidae</taxon>
        <taxon>Hypocreales</taxon>
        <taxon>Nectriaceae</taxon>
        <taxon>Fusarium</taxon>
        <taxon>Fusarium fujikuroi species complex</taxon>
    </lineage>
</organism>
<evidence type="ECO:0000256" key="1">
    <source>
        <dbReference type="SAM" id="MobiDB-lite"/>
    </source>
</evidence>
<dbReference type="Proteomes" id="UP000750502">
    <property type="component" value="Unassembled WGS sequence"/>
</dbReference>
<feature type="region of interest" description="Disordered" evidence="1">
    <location>
        <begin position="410"/>
        <end position="433"/>
    </location>
</feature>
<comment type="caution">
    <text evidence="2">The sequence shown here is derived from an EMBL/GenBank/DDBJ whole genome shotgun (WGS) entry which is preliminary data.</text>
</comment>
<protein>
    <submittedName>
        <fullName evidence="2">Uncharacterized protein</fullName>
    </submittedName>
</protein>
<evidence type="ECO:0000313" key="3">
    <source>
        <dbReference type="Proteomes" id="UP000750502"/>
    </source>
</evidence>
<reference evidence="2" key="2">
    <citation type="submission" date="2020-10" db="EMBL/GenBank/DDBJ databases">
        <authorList>
            <person name="Peck L.D."/>
            <person name="Nowell R.W."/>
            <person name="Flood J."/>
            <person name="Ryan M.J."/>
            <person name="Barraclough T.G."/>
        </authorList>
    </citation>
    <scope>NUCLEOTIDE SEQUENCE</scope>
    <source>
        <strain evidence="2">IMI 127659i</strain>
    </source>
</reference>
<keyword evidence="3" id="KW-1185">Reference proteome</keyword>
<reference evidence="2" key="1">
    <citation type="journal article" date="2020" name="bioRxiv">
        <title>Historical genomics reveals the evolutionary mechanisms behind multiple outbreaks of the host-specific coffee wilt pathogen Fusarium xylarioides.</title>
        <authorList>
            <person name="Peck D."/>
            <person name="Nowell R.W."/>
            <person name="Flood J."/>
            <person name="Ryan M.J."/>
            <person name="Barraclough T.G."/>
        </authorList>
    </citation>
    <scope>NUCLEOTIDE SEQUENCE</scope>
    <source>
        <strain evidence="2">IMI 127659i</strain>
    </source>
</reference>
<gene>
    <name evidence="2" type="ORF">H9Q72_002049</name>
</gene>
<name>A0A9P7L5D3_9HYPO</name>
<sequence>MRLLSKSKLSVKELDAAVFCRRTREIQTLDETLNNRDLFSISPLVVTDIAAVVELDKLSGLEILSLLPIWGVMDSFGLISFFRCRFLTRNLAQIDPIFASPITSQSGLNHIEYLAVNGEVTNIKNDELGICAGFHWPLEHFQSLLTATGLQEAKLTPDTFLSLYRHALLCQILEVSPKDCIKLYGIIRQSEEKDVFQDLTTTYAIVKRWKSLFERAWTVESLATTLQISDEHGIAETPNNVALKTILATQNGAKDLQKSLVLLFTRNIAQDKAIVDCVSRLFEAEVAKIVVGFVQGTQVNTETVTVGKEEYQTLLKSSAAWPTQLSMIPKFGRDSIQLQLLLTGVLSSEDTTTLRGSTSGSIKQRLTIIIKQSLMPLKIILPRFATCQESRTKLDSGVFDQEWQTLPQLLGEGSSEQPGGQHEGQQYATDDGLQSLSQSEISSKSRARREAFVNISSPTIIQERLANLVINSVQDHIINDLEPSLLNLLLTEVLQIKRGDITQSAITILQQLEDVGAAPGIDANSLNVFFVPNRADIFTFHFDQSAQEFSPEKETDADNVPTPEETPQLRINGISLPYNKVNVTWAAIRLTAGQPYHLQARFSASNL</sequence>
<dbReference type="OrthoDB" id="4940706at2759"/>
<feature type="compositionally biased region" description="Polar residues" evidence="1">
    <location>
        <begin position="414"/>
        <end position="428"/>
    </location>
</feature>
<dbReference type="EMBL" id="JADFTT010000039">
    <property type="protein sequence ID" value="KAG5771360.1"/>
    <property type="molecule type" value="Genomic_DNA"/>
</dbReference>
<dbReference type="AlphaFoldDB" id="A0A9P7L5D3"/>